<accession>A0ABV5JIE8</accession>
<dbReference type="SUPFAM" id="SSF52540">
    <property type="entry name" value="P-loop containing nucleoside triphosphate hydrolases"/>
    <property type="match status" value="1"/>
</dbReference>
<dbReference type="RefSeq" id="WP_213888171.1">
    <property type="nucleotide sequence ID" value="NZ_JAGFNU010000003.1"/>
</dbReference>
<name>A0ABV5JIE8_9RHOB</name>
<keyword evidence="2" id="KW-1185">Reference proteome</keyword>
<proteinExistence type="predicted"/>
<evidence type="ECO:0008006" key="3">
    <source>
        <dbReference type="Google" id="ProtNLM"/>
    </source>
</evidence>
<dbReference type="InterPro" id="IPR053226">
    <property type="entry name" value="Pyrrolopyrazine_biosynth_F"/>
</dbReference>
<dbReference type="PANTHER" id="PTHR48419">
    <property type="entry name" value="SULFOTRANSFERASE DOMAIN-CONTAINING PROTEIN"/>
    <property type="match status" value="1"/>
</dbReference>
<dbReference type="EMBL" id="JBHMEA010000049">
    <property type="protein sequence ID" value="MFB9233241.1"/>
    <property type="molecule type" value="Genomic_DNA"/>
</dbReference>
<dbReference type="PANTHER" id="PTHR48419:SF1">
    <property type="entry name" value="SULFOTRANSFERASE DOMAIN-CONTAINING PROTEIN"/>
    <property type="match status" value="1"/>
</dbReference>
<sequence>MFPIIALWSHPRSMSTAMERIMRERGDMQCFHEPFMYDYYVNHNNRMMPHFDINEDHPVTYQDVRDMLLEQAAKSPVFLKDMSYYVFPHILSDKEFGKHLTNCFLIRDPIASIQSYFKIDPGMLCEEIGLEAQWRHFDALCEETGDAPVVMNAEDIRRNVKDYVRAFWDAIGLSDIPEAFEWGTKPPEDWQQVGAWHGDVTTSRSIRPLDKDENERKKKTFAELAQKAPDMQRYLEHHQPFYDRLMEHRIRA</sequence>
<evidence type="ECO:0000313" key="1">
    <source>
        <dbReference type="EMBL" id="MFB9233241.1"/>
    </source>
</evidence>
<evidence type="ECO:0000313" key="2">
    <source>
        <dbReference type="Proteomes" id="UP001589683"/>
    </source>
</evidence>
<organism evidence="1 2">
    <name type="scientific">Pseudohalocynthiibacter aestuariivivens</name>
    <dbReference type="NCBI Taxonomy" id="1591409"/>
    <lineage>
        <taxon>Bacteria</taxon>
        <taxon>Pseudomonadati</taxon>
        <taxon>Pseudomonadota</taxon>
        <taxon>Alphaproteobacteria</taxon>
        <taxon>Rhodobacterales</taxon>
        <taxon>Paracoccaceae</taxon>
        <taxon>Pseudohalocynthiibacter</taxon>
    </lineage>
</organism>
<reference evidence="1 2" key="1">
    <citation type="submission" date="2024-09" db="EMBL/GenBank/DDBJ databases">
        <authorList>
            <person name="Sun Q."/>
            <person name="Mori K."/>
        </authorList>
    </citation>
    <scope>NUCLEOTIDE SEQUENCE [LARGE SCALE GENOMIC DNA]</scope>
    <source>
        <strain evidence="1 2">CECT 8726</strain>
    </source>
</reference>
<dbReference type="Proteomes" id="UP001589683">
    <property type="component" value="Unassembled WGS sequence"/>
</dbReference>
<comment type="caution">
    <text evidence="1">The sequence shown here is derived from an EMBL/GenBank/DDBJ whole genome shotgun (WGS) entry which is preliminary data.</text>
</comment>
<dbReference type="Gene3D" id="3.40.50.300">
    <property type="entry name" value="P-loop containing nucleotide triphosphate hydrolases"/>
    <property type="match status" value="1"/>
</dbReference>
<protein>
    <recommendedName>
        <fullName evidence="3">Sulfotransferase family protein</fullName>
    </recommendedName>
</protein>
<dbReference type="InterPro" id="IPR027417">
    <property type="entry name" value="P-loop_NTPase"/>
</dbReference>
<gene>
    <name evidence="1" type="ORF">ACFFUT_15730</name>
</gene>
<dbReference type="Pfam" id="PF19798">
    <property type="entry name" value="Sulfotransfer_5"/>
    <property type="match status" value="1"/>
</dbReference>